<dbReference type="EMBL" id="JACGCM010001848">
    <property type="protein sequence ID" value="KAF6148341.1"/>
    <property type="molecule type" value="Genomic_DNA"/>
</dbReference>
<proteinExistence type="predicted"/>
<reference evidence="1 2" key="1">
    <citation type="journal article" date="2020" name="IScience">
        <title>Genome Sequencing of the Endangered Kingdonia uniflora (Circaeasteraceae, Ranunculales) Reveals Potential Mechanisms of Evolutionary Specialization.</title>
        <authorList>
            <person name="Sun Y."/>
            <person name="Deng T."/>
            <person name="Zhang A."/>
            <person name="Moore M.J."/>
            <person name="Landis J.B."/>
            <person name="Lin N."/>
            <person name="Zhang H."/>
            <person name="Zhang X."/>
            <person name="Huang J."/>
            <person name="Zhang X."/>
            <person name="Sun H."/>
            <person name="Wang H."/>
        </authorList>
    </citation>
    <scope>NUCLEOTIDE SEQUENCE [LARGE SCALE GENOMIC DNA]</scope>
    <source>
        <strain evidence="1">TB1705</strain>
        <tissue evidence="1">Leaf</tissue>
    </source>
</reference>
<accession>A0A7J7M0D8</accession>
<name>A0A7J7M0D8_9MAGN</name>
<evidence type="ECO:0000313" key="1">
    <source>
        <dbReference type="EMBL" id="KAF6148341.1"/>
    </source>
</evidence>
<sequence>MPHNPPNLLHKSPTLMYRNRIQHVVLATFQHLRYISLQRGCTGTGFNKKFQPYFNISGDVQLHKPPVSAAGLTDPCYFATSLMTKGNTALTASSRGKKAYG</sequence>
<gene>
    <name evidence="1" type="ORF">GIB67_025560</name>
</gene>
<dbReference type="AlphaFoldDB" id="A0A7J7M0D8"/>
<dbReference type="Proteomes" id="UP000541444">
    <property type="component" value="Unassembled WGS sequence"/>
</dbReference>
<keyword evidence="2" id="KW-1185">Reference proteome</keyword>
<organism evidence="1 2">
    <name type="scientific">Kingdonia uniflora</name>
    <dbReference type="NCBI Taxonomy" id="39325"/>
    <lineage>
        <taxon>Eukaryota</taxon>
        <taxon>Viridiplantae</taxon>
        <taxon>Streptophyta</taxon>
        <taxon>Embryophyta</taxon>
        <taxon>Tracheophyta</taxon>
        <taxon>Spermatophyta</taxon>
        <taxon>Magnoliopsida</taxon>
        <taxon>Ranunculales</taxon>
        <taxon>Circaeasteraceae</taxon>
        <taxon>Kingdonia</taxon>
    </lineage>
</organism>
<protein>
    <submittedName>
        <fullName evidence="1">Uncharacterized protein</fullName>
    </submittedName>
</protein>
<evidence type="ECO:0000313" key="2">
    <source>
        <dbReference type="Proteomes" id="UP000541444"/>
    </source>
</evidence>
<comment type="caution">
    <text evidence="1">The sequence shown here is derived from an EMBL/GenBank/DDBJ whole genome shotgun (WGS) entry which is preliminary data.</text>
</comment>